<feature type="compositionally biased region" description="Polar residues" evidence="1">
    <location>
        <begin position="88"/>
        <end position="97"/>
    </location>
</feature>
<proteinExistence type="predicted"/>
<evidence type="ECO:0000313" key="2">
    <source>
        <dbReference type="EMBL" id="EIM80347.1"/>
    </source>
</evidence>
<keyword evidence="3" id="KW-1185">Reference proteome</keyword>
<protein>
    <submittedName>
        <fullName evidence="2">Uncharacterized protein</fullName>
    </submittedName>
</protein>
<feature type="region of interest" description="Disordered" evidence="1">
    <location>
        <begin position="69"/>
        <end position="119"/>
    </location>
</feature>
<feature type="compositionally biased region" description="Polar residues" evidence="1">
    <location>
        <begin position="334"/>
        <end position="345"/>
    </location>
</feature>
<reference evidence="3" key="1">
    <citation type="journal article" date="2012" name="Science">
        <title>The Paleozoic origin of enzymatic lignin decomposition reconstructed from 31 fungal genomes.</title>
        <authorList>
            <person name="Floudas D."/>
            <person name="Binder M."/>
            <person name="Riley R."/>
            <person name="Barry K."/>
            <person name="Blanchette R.A."/>
            <person name="Henrissat B."/>
            <person name="Martinez A.T."/>
            <person name="Otillar R."/>
            <person name="Spatafora J.W."/>
            <person name="Yadav J.S."/>
            <person name="Aerts A."/>
            <person name="Benoit I."/>
            <person name="Boyd A."/>
            <person name="Carlson A."/>
            <person name="Copeland A."/>
            <person name="Coutinho P.M."/>
            <person name="de Vries R.P."/>
            <person name="Ferreira P."/>
            <person name="Findley K."/>
            <person name="Foster B."/>
            <person name="Gaskell J."/>
            <person name="Glotzer D."/>
            <person name="Gorecki P."/>
            <person name="Heitman J."/>
            <person name="Hesse C."/>
            <person name="Hori C."/>
            <person name="Igarashi K."/>
            <person name="Jurgens J.A."/>
            <person name="Kallen N."/>
            <person name="Kersten P."/>
            <person name="Kohler A."/>
            <person name="Kuees U."/>
            <person name="Kumar T.K.A."/>
            <person name="Kuo A."/>
            <person name="LaButti K."/>
            <person name="Larrondo L.F."/>
            <person name="Lindquist E."/>
            <person name="Ling A."/>
            <person name="Lombard V."/>
            <person name="Lucas S."/>
            <person name="Lundell T."/>
            <person name="Martin R."/>
            <person name="McLaughlin D.J."/>
            <person name="Morgenstern I."/>
            <person name="Morin E."/>
            <person name="Murat C."/>
            <person name="Nagy L.G."/>
            <person name="Nolan M."/>
            <person name="Ohm R.A."/>
            <person name="Patyshakuliyeva A."/>
            <person name="Rokas A."/>
            <person name="Ruiz-Duenas F.J."/>
            <person name="Sabat G."/>
            <person name="Salamov A."/>
            <person name="Samejima M."/>
            <person name="Schmutz J."/>
            <person name="Slot J.C."/>
            <person name="St John F."/>
            <person name="Stenlid J."/>
            <person name="Sun H."/>
            <person name="Sun S."/>
            <person name="Syed K."/>
            <person name="Tsang A."/>
            <person name="Wiebenga A."/>
            <person name="Young D."/>
            <person name="Pisabarro A."/>
            <person name="Eastwood D.C."/>
            <person name="Martin F."/>
            <person name="Cullen D."/>
            <person name="Grigoriev I.V."/>
            <person name="Hibbett D.S."/>
        </authorList>
    </citation>
    <scope>NUCLEOTIDE SEQUENCE [LARGE SCALE GENOMIC DNA]</scope>
    <source>
        <strain evidence="3">FP-91666</strain>
    </source>
</reference>
<dbReference type="AlphaFoldDB" id="R7S1A4"/>
<name>R7S1A4_STEHR</name>
<dbReference type="EMBL" id="JH687398">
    <property type="protein sequence ID" value="EIM80347.1"/>
    <property type="molecule type" value="Genomic_DNA"/>
</dbReference>
<gene>
    <name evidence="2" type="ORF">STEHIDRAFT_172622</name>
</gene>
<feature type="compositionally biased region" description="Polar residues" evidence="1">
    <location>
        <begin position="405"/>
        <end position="448"/>
    </location>
</feature>
<feature type="compositionally biased region" description="Basic and acidic residues" evidence="1">
    <location>
        <begin position="72"/>
        <end position="81"/>
    </location>
</feature>
<organism evidence="2 3">
    <name type="scientific">Stereum hirsutum (strain FP-91666)</name>
    <name type="common">White-rot fungus</name>
    <dbReference type="NCBI Taxonomy" id="721885"/>
    <lineage>
        <taxon>Eukaryota</taxon>
        <taxon>Fungi</taxon>
        <taxon>Dikarya</taxon>
        <taxon>Basidiomycota</taxon>
        <taxon>Agaricomycotina</taxon>
        <taxon>Agaricomycetes</taxon>
        <taxon>Russulales</taxon>
        <taxon>Stereaceae</taxon>
        <taxon>Stereum</taxon>
    </lineage>
</organism>
<feature type="region of interest" description="Disordered" evidence="1">
    <location>
        <begin position="300"/>
        <end position="473"/>
    </location>
</feature>
<evidence type="ECO:0000256" key="1">
    <source>
        <dbReference type="SAM" id="MobiDB-lite"/>
    </source>
</evidence>
<dbReference type="KEGG" id="shs:STEHIDRAFT_172622"/>
<dbReference type="GeneID" id="18804118"/>
<accession>R7S1A4</accession>
<sequence length="530" mass="58421">MDQRPPARPPDGQQFLYNMYPQQRPPPVQPNFYREHLPHIVPSQGFNLRAPAVRSVDYAAGRDAGAGLDGVVGRRDDTGHDVEDETWEPSQAFNHPNQDPHAFGPANRAPPNSDQPLFNEGDQEGIFGDFHTFFSDDVPVPSVPKKQSAWAGAECYDLAVITSRVNPYIRPIDQRDKIYQKVGAVLGGRTSGAVMEKLRELAQFHQVCFLVALSRPWTPSRVLTVAFKNDDSPKFSHLKKLLGSRYLIPIRSVLEGLNDLRNGANSVAEGAKAEKSKKEAMDKRAGEFFRDCAKENLCRAEKRPRAYSESSDSGSSSDDDSSDDSFTSGRGSLSPEQSRPSTPATGNRDENIPPRDAPPSPSRLRHEQSAALSHIDSNNLATASRSPTHSPSPSPSERRHRSPSATHPNEGSRTPGGSSFRTPSHNGSPQQASRTSPQGPAVSSSRSSRCADAMPEPDAGVHRSKKRRTGRSNAVLVSKVLEKHQEVEDRRTRKLVKVVREDSMERNRLLGRLVGGMETMIDLYRQSMDD</sequence>
<dbReference type="RefSeq" id="XP_007310485.1">
    <property type="nucleotide sequence ID" value="XM_007310423.1"/>
</dbReference>
<dbReference type="Proteomes" id="UP000053927">
    <property type="component" value="Unassembled WGS sequence"/>
</dbReference>
<evidence type="ECO:0000313" key="3">
    <source>
        <dbReference type="Proteomes" id="UP000053927"/>
    </source>
</evidence>
<feature type="region of interest" description="Disordered" evidence="1">
    <location>
        <begin position="1"/>
        <end position="33"/>
    </location>
</feature>